<feature type="compositionally biased region" description="Basic and acidic residues" evidence="2">
    <location>
        <begin position="405"/>
        <end position="426"/>
    </location>
</feature>
<dbReference type="EMBL" id="JAWMWG010000004">
    <property type="protein sequence ID" value="MEJ6348887.1"/>
    <property type="molecule type" value="Genomic_DNA"/>
</dbReference>
<sequence length="3182" mass="352819">MSKKYIKNKTNKKILAYAGLTTTFLSVVQPSANIAMNMYLPQSSTVKAETVANSSSSQIDTSRKLLLGAWTQGNGPVWRPIQLSIDSNRQLNVSFDTSKGSQAIHDKFSGELYIRIRVVGASGQVKRNLSITGGQTLRVINSQWNRLGGDLQLESGDIVAIYTYETKKNFMTDKEGNAKQLPQGYLDSNLSGDESSSTVYYKITQDSNFGLIPIQNINKLPNLGSDDISYYERQVNNYGNPNNVVSSYDRAVDKNNAMQEKKNTAQQQLRDIKPLTNSQLAYYNRQISNTKTVSGNISRSQSQLDSIIDTAKLESYKNTKKSQLDQYNDPAISQVGDIIDRAKSSINRQENSDDVDSIYNQALQDIEKAKLNAQKRNAKDTLDQSASDAINKVKNLPKLSGDENSGEKKSKIDEVTQARDNAKASIDDPNITTDDQDRIVQSGKEKIQSIVDSANNLNSRKNIQNQLQDVFDSTKQDILNSGKLTGDENSGEKQSAINKARAVLNDAQNKVDDPESNLDNVLDQGIKDIQNVLPKAELDHDKGVAKQQLQDYRNNDIQNQVNNSGLQDNQDVQAELNSIVRDGQNDIQQYASTSTDVYSKLNDYKSQLDNVIKDKAEKQQEVFRQDKERKQSNLETVFNQAKDTIKSLPNLSGDETSGEKKAKIDEAKAQKDNYQKAINDSNYQSDTHSAFTNGQQAIQKVVEDAQLLDQQNDARNKLSQAGQTAQTTINGLPGLLEQDRSQAQTDIRNLVSEGQNSITNSPNSQSVQSTYDSYNQQIQNVVSAYNGRNETIVQRNKDTSNTRLQDVANGAKNDIDRLNHIDDSKQNYKDRVDTEYRTGQSNINRQTKPQGVQDAFNNAQQKIRDIVDEARLEDAKNNAKEQLKKATDDAESKVDKMPGLDETEKSNAKKEINDAVNNSTDDSKNYNKQIDSAQNKDQVKSKLDEAQNKVDEQVNQAQNQSNSEVTQKQGSTKTDLENYANKAKEKIDSLSNLNNQSDYNGKVDSKRLDAESKIEQAKTQLEMNNAANTGKQQIDDIVQQAQAEDLANKKTNAKADLKNHADTTMTNINNLSSLEPAEKEKAEKEVRSDNDTHNSALERGNSQVDTSPNVVTVDANVNNRKQDMDNTYAYYKGLEKQRVSDRKSAANNSLNNFAVDAQKQVNSLTNIDQDTKDRLNQIIDTKNNDAHTQLNSTDTNNINAINNIIQDATNIFTNVVNSANKKDSANKEINDYVKSKQQQVEPLPGLTTDQQNNAKNDIANSIKAPNDYRTNINNELVGTDGTLTADSQTSITTNITQAKQAVDRVMEDINSQNSTNITTNNNSRQEAVNLAADNAKRIINDSTQLPNLSNPERTNAINNVESQRSQTVDTIDLNKENNKAADDAMNTGITNIQNILNDARLNNSKNQAKSAIDGYVSEKSSGLDQSTINTIKNAADSGKGKVDNASTTKVVENERDTTKAVVDSIIAAKNAQDQEELNNNKDTAKNDIDQKANGDKQTIESLSPLSDNDKKKFKDKVDEAATEAKTNIEKSNNQDSIDTAKSQGNTEIDDVVNKANEANDLQKHANDKKSEISNLPGISSDDQNDYNNQIDQKLKDTINSGSDTQTVKNDIDTIAQHAKDANDNFQAKKNEGINKITDAVNQANSIIDGFTNLSDDERQALKKQIDSGNQDSSAATDARNNINGAKNQTDIDDSVKKGQDKINEITLNGKKDDAKKSIDKWADDAKKKINDFGGLSDEDKQKAQSQIDTAARQRAEEDINTAQNDGKNAVENSKTLEGIDANTQDAKSKIDNIYNEYNGSNETAVKNSKNKAIDQLNSVAQNAKDSIDKLQHITDNDKNDAKGVADSAGNFNEGSIQKLLNKAKNDIQGVSSSQTEDGVKSADKIENIVQEAQKNINNKALEVKKQDAQNDLDKSVEQTQSDIDKYSGLSQTERDSAKAEVKRSITSPTDYKDQIQNHANSFTEVDEQVNKAKEAINNVKVDSKNQSDSNINNIRNDYASKLDEEANTAKQTIQDIAKIDGTDADAVDKSEYRKLVNQALANAKQELAQKITAEDMQAVVDSNKVQIHKPAQDAKDLASQKRAAIGTLTDYASSKKDQIEGINTLPDKTSFITEIDNFNKNGNSQIVSSKDNDAVQANVVTYKRYIDGVIEAAKGESTKLVNDQKEIEKKNIESVAQKAIDDINKLEPLDKKGDFIKEVTDARNAAINKLNDNTDSGVKTSDGVKTVSNNAQQNIQEAVNNATVENARQQAKKEIQGYADDTKKAIDRLDGLSEPERTAAKQFVDDTVNGNESKHQLGYNQFGGHIDQQTTIDGINNATIRAKNDLNNIKSSSNNVNQKTIDDRNKQAADDAIKYLENVRDKAKDAVKNISNKDSANTEINTEFENAKNAITNGSPQEVSTNRQIGEQAINSVRDDALLKDATAKNASELKNYADRAKTTINSFNSVDSTIREDKKHDIGDETEGIVKTGLDNINNATSEQNADNILSNAKEQIDNIVDSVRQSNRETLQEAKNQANIKLNRSRQSAYNSINDLNHLSEDEKKVFKDRISNLPEVSLNDDTNAISAELSHLQTEINNYVKSATLLDVHHDANNQIDKLPNIDNQSYINQVDNVLKGKVTPDAILKDFTNKSDEDTTSTLGSRSTSIQNIIDKAKLDSMKETAKKAIDEEVNKQNQVIDKIKPLDSKDANDARTKINEIAQEGRQNVNKDDVTTQNQLNDIIDKNKNNIQTIVDKAKDKSELEQAQQNQNKDIDGIHPLDSNDVKQTKDEIQRKVDDAKKDINNAENSNKSHDIKDNAKDDIQTIVDKAKNKSELEKTQQAKKDEVQNTNPLSDADKKKAKDDIDQQTKAGKDAIEKATDQNGANEALEDAQNNIQHTVDKAKDKSELEKTRQDQKNKVDEMNPLYDNDKKNAKDDINKQIDNGKNDIEKSKNSKDSHSAKDNTKDDVQNIVDKYDQIRKDSIKHNEDTQNALLNKKSRNSYIVNETATNISKNADNTQRNQINTITQKALDDIKNATTFNGLDDILNATNDSFQPFSVSGANKVVSYIDGYGVQNWQLQSDGSFVAVANSYTPTNSQVTAYETMAYNGRNYTKAQTKDGIFWIQSEYLDDNTSETPVSGVLTATAPNSNYAIYLRDRKGNMMSQYVLPGTQWRVFAQKVIDGKLYYRIGNDQQWIENAYMTR</sequence>
<keyword evidence="6" id="KW-1185">Reference proteome</keyword>
<gene>
    <name evidence="5" type="ORF">R4Y45_06605</name>
</gene>
<feature type="region of interest" description="Disordered" evidence="2">
    <location>
        <begin position="1906"/>
        <end position="1945"/>
    </location>
</feature>
<dbReference type="RefSeq" id="WP_339970387.1">
    <property type="nucleotide sequence ID" value="NZ_JAWMWG010000004.1"/>
</dbReference>
<feature type="compositionally biased region" description="Polar residues" evidence="2">
    <location>
        <begin position="989"/>
        <end position="999"/>
    </location>
</feature>
<feature type="region of interest" description="Disordered" evidence="2">
    <location>
        <begin position="377"/>
        <end position="439"/>
    </location>
</feature>
<feature type="coiled-coil region" evidence="1">
    <location>
        <begin position="2487"/>
        <end position="2526"/>
    </location>
</feature>
<feature type="domain" description="DUF1542" evidence="4">
    <location>
        <begin position="1481"/>
        <end position="1552"/>
    </location>
</feature>
<feature type="compositionally biased region" description="Polar residues" evidence="2">
    <location>
        <begin position="1666"/>
        <end position="1688"/>
    </location>
</feature>
<feature type="coiled-coil region" evidence="1">
    <location>
        <begin position="657"/>
        <end position="684"/>
    </location>
</feature>
<feature type="domain" description="Protein G-related albumin-binding (GA) module" evidence="3">
    <location>
        <begin position="881"/>
        <end position="915"/>
    </location>
</feature>
<feature type="region of interest" description="Disordered" evidence="2">
    <location>
        <begin position="1561"/>
        <end position="1587"/>
    </location>
</feature>
<dbReference type="InterPro" id="IPR002988">
    <property type="entry name" value="GA_module"/>
</dbReference>
<feature type="compositionally biased region" description="Polar residues" evidence="2">
    <location>
        <begin position="1529"/>
        <end position="1545"/>
    </location>
</feature>
<evidence type="ECO:0000313" key="6">
    <source>
        <dbReference type="Proteomes" id="UP001377804"/>
    </source>
</evidence>
<evidence type="ECO:0000313" key="5">
    <source>
        <dbReference type="EMBL" id="MEJ6348887.1"/>
    </source>
</evidence>
<feature type="region of interest" description="Disordered" evidence="2">
    <location>
        <begin position="2737"/>
        <end position="2949"/>
    </location>
</feature>
<dbReference type="Proteomes" id="UP001377804">
    <property type="component" value="Unassembled WGS sequence"/>
</dbReference>
<feature type="region of interest" description="Disordered" evidence="2">
    <location>
        <begin position="987"/>
        <end position="1006"/>
    </location>
</feature>
<evidence type="ECO:0000259" key="4">
    <source>
        <dbReference type="Pfam" id="PF07564"/>
    </source>
</evidence>
<feature type="compositionally biased region" description="Polar residues" evidence="2">
    <location>
        <begin position="953"/>
        <end position="973"/>
    </location>
</feature>
<feature type="compositionally biased region" description="Basic and acidic residues" evidence="2">
    <location>
        <begin position="1507"/>
        <end position="1519"/>
    </location>
</feature>
<feature type="region of interest" description="Disordered" evidence="2">
    <location>
        <begin position="1731"/>
        <end position="1758"/>
    </location>
</feature>
<protein>
    <submittedName>
        <fullName evidence="5">DUF1542 domain-containing protein</fullName>
    </submittedName>
</protein>
<feature type="compositionally biased region" description="Basic and acidic residues" evidence="2">
    <location>
        <begin position="2750"/>
        <end position="2825"/>
    </location>
</feature>
<feature type="compositionally biased region" description="Basic and acidic residues" evidence="2">
    <location>
        <begin position="2877"/>
        <end position="2949"/>
    </location>
</feature>
<organism evidence="5 6">
    <name type="scientific">Holzapfeliella saturejae</name>
    <dbReference type="NCBI Taxonomy" id="3082953"/>
    <lineage>
        <taxon>Bacteria</taxon>
        <taxon>Bacillati</taxon>
        <taxon>Bacillota</taxon>
        <taxon>Bacilli</taxon>
        <taxon>Lactobacillales</taxon>
        <taxon>Lactobacillaceae</taxon>
        <taxon>Holzapfeliella</taxon>
    </lineage>
</organism>
<feature type="compositionally biased region" description="Basic and acidic residues" evidence="2">
    <location>
        <begin position="937"/>
        <end position="952"/>
    </location>
</feature>
<dbReference type="Pfam" id="PF01468">
    <property type="entry name" value="GA"/>
    <property type="match status" value="2"/>
</dbReference>
<proteinExistence type="predicted"/>
<feature type="compositionally biased region" description="Basic and acidic residues" evidence="2">
    <location>
        <begin position="1076"/>
        <end position="1092"/>
    </location>
</feature>
<feature type="compositionally biased region" description="Polar residues" evidence="2">
    <location>
        <begin position="1062"/>
        <end position="1073"/>
    </location>
</feature>
<feature type="compositionally biased region" description="Basic and acidic residues" evidence="2">
    <location>
        <begin position="1932"/>
        <end position="1943"/>
    </location>
</feature>
<dbReference type="Pfam" id="PF07564">
    <property type="entry name" value="DUF1542"/>
    <property type="match status" value="2"/>
</dbReference>
<feature type="region of interest" description="Disordered" evidence="2">
    <location>
        <begin position="1055"/>
        <end position="1108"/>
    </location>
</feature>
<feature type="region of interest" description="Disordered" evidence="2">
    <location>
        <begin position="878"/>
        <end position="975"/>
    </location>
</feature>
<feature type="region of interest" description="Disordered" evidence="2">
    <location>
        <begin position="1664"/>
        <end position="1696"/>
    </location>
</feature>
<evidence type="ECO:0000259" key="3">
    <source>
        <dbReference type="Pfam" id="PF01468"/>
    </source>
</evidence>
<dbReference type="InterPro" id="IPR011439">
    <property type="entry name" value="DUF1542"/>
</dbReference>
<feature type="compositionally biased region" description="Basic and acidic residues" evidence="2">
    <location>
        <begin position="1478"/>
        <end position="1498"/>
    </location>
</feature>
<feature type="compositionally biased region" description="Basic and acidic residues" evidence="2">
    <location>
        <begin position="878"/>
        <end position="913"/>
    </location>
</feature>
<evidence type="ECO:0000256" key="2">
    <source>
        <dbReference type="SAM" id="MobiDB-lite"/>
    </source>
</evidence>
<accession>A0ABU8SJR1</accession>
<feature type="domain" description="Protein G-related albumin-binding (GA) module" evidence="3">
    <location>
        <begin position="2519"/>
        <end position="2551"/>
    </location>
</feature>
<feature type="region of interest" description="Disordered" evidence="2">
    <location>
        <begin position="1472"/>
        <end position="1545"/>
    </location>
</feature>
<reference evidence="5 6" key="1">
    <citation type="submission" date="2023-10" db="EMBL/GenBank/DDBJ databases">
        <title>Holzapfeliella saturejae sp. nov. isolated from Satureja montana flowers.</title>
        <authorList>
            <person name="Alcantara C."/>
            <person name="Zuniga M."/>
            <person name="Landete J.M."/>
            <person name="Monedero V."/>
        </authorList>
    </citation>
    <scope>NUCLEOTIDE SEQUENCE [LARGE SCALE GENOMIC DNA]</scope>
    <source>
        <strain evidence="5 6">He02</strain>
    </source>
</reference>
<keyword evidence="1" id="KW-0175">Coiled coil</keyword>
<name>A0ABU8SJR1_9LACO</name>
<evidence type="ECO:0000256" key="1">
    <source>
        <dbReference type="SAM" id="Coils"/>
    </source>
</evidence>
<feature type="compositionally biased region" description="Basic and acidic residues" evidence="2">
    <location>
        <begin position="1906"/>
        <end position="1916"/>
    </location>
</feature>
<comment type="caution">
    <text evidence="5">The sequence shown here is derived from an EMBL/GenBank/DDBJ whole genome shotgun (WGS) entry which is preliminary data.</text>
</comment>
<feature type="compositionally biased region" description="Polar residues" evidence="2">
    <location>
        <begin position="915"/>
        <end position="936"/>
    </location>
</feature>
<feature type="compositionally biased region" description="Basic and acidic residues" evidence="2">
    <location>
        <begin position="2833"/>
        <end position="2858"/>
    </location>
</feature>
<feature type="coiled-coil region" evidence="1">
    <location>
        <begin position="601"/>
        <end position="633"/>
    </location>
</feature>
<feature type="compositionally biased region" description="Basic and acidic residues" evidence="2">
    <location>
        <begin position="1561"/>
        <end position="1571"/>
    </location>
</feature>
<feature type="domain" description="DUF1542" evidence="4">
    <location>
        <begin position="1628"/>
        <end position="1707"/>
    </location>
</feature>